<accession>A0A4V1WR67</accession>
<feature type="domain" description="O-methyltransferase dimerisation" evidence="5">
    <location>
        <begin position="61"/>
        <end position="144"/>
    </location>
</feature>
<dbReference type="VEuPathDB" id="FungiDB:CC77DRAFT_948845"/>
<dbReference type="AlphaFoldDB" id="A0A4V1WR67"/>
<organism evidence="6 7">
    <name type="scientific">Alternaria alternata</name>
    <name type="common">Alternaria rot fungus</name>
    <name type="synonym">Torula alternata</name>
    <dbReference type="NCBI Taxonomy" id="5599"/>
    <lineage>
        <taxon>Eukaryota</taxon>
        <taxon>Fungi</taxon>
        <taxon>Dikarya</taxon>
        <taxon>Ascomycota</taxon>
        <taxon>Pezizomycotina</taxon>
        <taxon>Dothideomycetes</taxon>
        <taxon>Pleosporomycetidae</taxon>
        <taxon>Pleosporales</taxon>
        <taxon>Pleosporineae</taxon>
        <taxon>Pleosporaceae</taxon>
        <taxon>Alternaria</taxon>
        <taxon>Alternaria sect. Alternaria</taxon>
        <taxon>Alternaria alternata complex</taxon>
    </lineage>
</organism>
<keyword evidence="1" id="KW-0489">Methyltransferase</keyword>
<dbReference type="InterPro" id="IPR029063">
    <property type="entry name" value="SAM-dependent_MTases_sf"/>
</dbReference>
<gene>
    <name evidence="6" type="ORF">AA0117_g8122</name>
</gene>
<dbReference type="GO" id="GO:0008171">
    <property type="term" value="F:O-methyltransferase activity"/>
    <property type="evidence" value="ECO:0007669"/>
    <property type="project" value="InterPro"/>
</dbReference>
<keyword evidence="3" id="KW-0949">S-adenosyl-L-methionine</keyword>
<keyword evidence="2" id="KW-0808">Transferase</keyword>
<feature type="domain" description="O-methyltransferase C-terminal" evidence="4">
    <location>
        <begin position="246"/>
        <end position="387"/>
    </location>
</feature>
<evidence type="ECO:0000256" key="3">
    <source>
        <dbReference type="ARBA" id="ARBA00022691"/>
    </source>
</evidence>
<evidence type="ECO:0000256" key="2">
    <source>
        <dbReference type="ARBA" id="ARBA00022679"/>
    </source>
</evidence>
<evidence type="ECO:0000259" key="4">
    <source>
        <dbReference type="Pfam" id="PF00891"/>
    </source>
</evidence>
<dbReference type="SUPFAM" id="SSF53335">
    <property type="entry name" value="S-adenosyl-L-methionine-dependent methyltransferases"/>
    <property type="match status" value="1"/>
</dbReference>
<dbReference type="InterPro" id="IPR001077">
    <property type="entry name" value="COMT_C"/>
</dbReference>
<name>A0A4V1WR67_ALTAL</name>
<evidence type="ECO:0000256" key="1">
    <source>
        <dbReference type="ARBA" id="ARBA00022603"/>
    </source>
</evidence>
<dbReference type="GO" id="GO:0046983">
    <property type="term" value="F:protein dimerization activity"/>
    <property type="evidence" value="ECO:0007669"/>
    <property type="project" value="InterPro"/>
</dbReference>
<dbReference type="PANTHER" id="PTHR43712">
    <property type="entry name" value="PUTATIVE (AFU_ORTHOLOGUE AFUA_4G14580)-RELATED"/>
    <property type="match status" value="1"/>
</dbReference>
<dbReference type="SUPFAM" id="SSF46785">
    <property type="entry name" value="Winged helix' DNA-binding domain"/>
    <property type="match status" value="1"/>
</dbReference>
<dbReference type="Gene3D" id="1.10.10.10">
    <property type="entry name" value="Winged helix-like DNA-binding domain superfamily/Winged helix DNA-binding domain"/>
    <property type="match status" value="1"/>
</dbReference>
<dbReference type="GO" id="GO:0032259">
    <property type="term" value="P:methylation"/>
    <property type="evidence" value="ECO:0007669"/>
    <property type="project" value="UniProtKB-KW"/>
</dbReference>
<dbReference type="Proteomes" id="UP000291422">
    <property type="component" value="Unassembled WGS sequence"/>
</dbReference>
<dbReference type="InterPro" id="IPR016461">
    <property type="entry name" value="COMT-like"/>
</dbReference>
<dbReference type="PROSITE" id="PS51683">
    <property type="entry name" value="SAM_OMT_II"/>
    <property type="match status" value="1"/>
</dbReference>
<dbReference type="Pfam" id="PF08100">
    <property type="entry name" value="Dimerisation"/>
    <property type="match status" value="1"/>
</dbReference>
<comment type="caution">
    <text evidence="6">The sequence shown here is derived from an EMBL/GenBank/DDBJ whole genome shotgun (WGS) entry which is preliminary data.</text>
</comment>
<evidence type="ECO:0000313" key="7">
    <source>
        <dbReference type="Proteomes" id="UP000291422"/>
    </source>
</evidence>
<evidence type="ECO:0000313" key="6">
    <source>
        <dbReference type="EMBL" id="RYN72950.1"/>
    </source>
</evidence>
<sequence length="413" mass="46346">MGWIWLGTSGMVVISSGELCLYYRYHYDRPAGLKESDRLALLQASEKLTFALENPLEKFLRHFFSLYDPIVIIIVVDLKLVDIAVAHNGPITATELAEKSKADIRLIERILRLLVPEVFTPTTTTTADSIPRYTPSAFGRALATGSPLRSAVIHFSYHFRSAVKLPDYFAANGYKHPVDARDSPFVNAYGCKGETYFDYMNKPENARMFDAFNETMTLRKPGEHDTFAAAYPVKERLAISEPSRVLFVDIGGGVGHQVRKFSERAQGMQGVCVLLDLPSVIAQAKELPDGAVTVGQSFFDPMPQSLKGAKAFYLRMLLHDWPEMQAVTILKNIIDAMAQDSVVLIHEVILAETEFDHFDAKMDWQMMNLASGERTMSQWKELIGKVGLEIRDIWWEEEGTKGKKALIECGLAK</sequence>
<dbReference type="EMBL" id="PDXD01000023">
    <property type="protein sequence ID" value="RYN72950.1"/>
    <property type="molecule type" value="Genomic_DNA"/>
</dbReference>
<dbReference type="InterPro" id="IPR036390">
    <property type="entry name" value="WH_DNA-bd_sf"/>
</dbReference>
<reference evidence="7" key="1">
    <citation type="journal article" date="2019" name="bioRxiv">
        <title>Genomics, evolutionary history and diagnostics of the Alternaria alternata species group including apple and Asian pear pathotypes.</title>
        <authorList>
            <person name="Armitage A.D."/>
            <person name="Cockerton H.M."/>
            <person name="Sreenivasaprasad S."/>
            <person name="Woodhall J.W."/>
            <person name="Lane C.R."/>
            <person name="Harrison R.J."/>
            <person name="Clarkson J.P."/>
        </authorList>
    </citation>
    <scope>NUCLEOTIDE SEQUENCE [LARGE SCALE GENOMIC DNA]</scope>
    <source>
        <strain evidence="7">FERA 1177</strain>
    </source>
</reference>
<dbReference type="PANTHER" id="PTHR43712:SF11">
    <property type="entry name" value="O-METHYLTRANSFERASE (AFU_ORTHOLOGUE AFUA_2G17820)-RELATED"/>
    <property type="match status" value="1"/>
</dbReference>
<protein>
    <submittedName>
        <fullName evidence="6">Uncharacterized protein</fullName>
    </submittedName>
</protein>
<evidence type="ECO:0000259" key="5">
    <source>
        <dbReference type="Pfam" id="PF08100"/>
    </source>
</evidence>
<dbReference type="Gene3D" id="3.40.50.150">
    <property type="entry name" value="Vaccinia Virus protein VP39"/>
    <property type="match status" value="1"/>
</dbReference>
<dbReference type="InterPro" id="IPR036388">
    <property type="entry name" value="WH-like_DNA-bd_sf"/>
</dbReference>
<dbReference type="Pfam" id="PF00891">
    <property type="entry name" value="Methyltransf_2"/>
    <property type="match status" value="1"/>
</dbReference>
<dbReference type="InterPro" id="IPR012967">
    <property type="entry name" value="COMT_dimerisation"/>
</dbReference>
<proteinExistence type="predicted"/>